<sequence>MKRPTLKSLEPDAESPAHDRASSFEGRADHLIGNAAWEFGLDFDYSKLFNVPSFILTRLTSTGFTHFVLTKSNISLPMLAHILHTLHQLGKQAAFQLPPHFSALRQRMRKTPSRQAGLLRVTAKPDFLASRNHGAAVLGERPLLVLHVYLY</sequence>
<dbReference type="EMBL" id="JAXGGE010000001">
    <property type="protein sequence ID" value="MDY4300474.1"/>
    <property type="molecule type" value="Genomic_DNA"/>
</dbReference>
<feature type="region of interest" description="Disordered" evidence="1">
    <location>
        <begin position="1"/>
        <end position="21"/>
    </location>
</feature>
<dbReference type="Proteomes" id="UP001277967">
    <property type="component" value="Unassembled WGS sequence"/>
</dbReference>
<gene>
    <name evidence="2" type="ORF">SO486_10830</name>
</gene>
<name>A0ABU5FJI2_9PSED</name>
<accession>A0ABU5FJI2</accession>
<dbReference type="RefSeq" id="WP_320747259.1">
    <property type="nucleotide sequence ID" value="NZ_JAXGGE010000001.1"/>
</dbReference>
<evidence type="ECO:0000256" key="1">
    <source>
        <dbReference type="SAM" id="MobiDB-lite"/>
    </source>
</evidence>
<reference evidence="2 3" key="1">
    <citation type="submission" date="2023-11" db="EMBL/GenBank/DDBJ databases">
        <title>Genome sequence of Pseudomonas salmasensis Strain SLU99.</title>
        <authorList>
            <person name="Ghadamgahi F."/>
            <person name="Kalyandurg P.B."/>
            <person name="Catara V."/>
            <person name="Vetukuri R."/>
            <person name="Ghosh S."/>
        </authorList>
    </citation>
    <scope>NUCLEOTIDE SEQUENCE [LARGE SCALE GENOMIC DNA]</scope>
    <source>
        <strain evidence="2 3">SLU99</strain>
    </source>
</reference>
<evidence type="ECO:0000313" key="3">
    <source>
        <dbReference type="Proteomes" id="UP001277967"/>
    </source>
</evidence>
<keyword evidence="3" id="KW-1185">Reference proteome</keyword>
<proteinExistence type="predicted"/>
<comment type="caution">
    <text evidence="2">The sequence shown here is derived from an EMBL/GenBank/DDBJ whole genome shotgun (WGS) entry which is preliminary data.</text>
</comment>
<protein>
    <submittedName>
        <fullName evidence="2">Uncharacterized protein</fullName>
    </submittedName>
</protein>
<organism evidence="2 3">
    <name type="scientific">Pseudomonas salmasensis</name>
    <dbReference type="NCBI Taxonomy" id="2745514"/>
    <lineage>
        <taxon>Bacteria</taxon>
        <taxon>Pseudomonadati</taxon>
        <taxon>Pseudomonadota</taxon>
        <taxon>Gammaproteobacteria</taxon>
        <taxon>Pseudomonadales</taxon>
        <taxon>Pseudomonadaceae</taxon>
        <taxon>Pseudomonas</taxon>
    </lineage>
</organism>
<evidence type="ECO:0000313" key="2">
    <source>
        <dbReference type="EMBL" id="MDY4300474.1"/>
    </source>
</evidence>